<evidence type="ECO:0000256" key="1">
    <source>
        <dbReference type="SAM" id="Phobius"/>
    </source>
</evidence>
<organism evidence="2 3">
    <name type="scientific">Shewanella japonica</name>
    <dbReference type="NCBI Taxonomy" id="93973"/>
    <lineage>
        <taxon>Bacteria</taxon>
        <taxon>Pseudomonadati</taxon>
        <taxon>Pseudomonadota</taxon>
        <taxon>Gammaproteobacteria</taxon>
        <taxon>Alteromonadales</taxon>
        <taxon>Shewanellaceae</taxon>
        <taxon>Shewanella</taxon>
    </lineage>
</organism>
<evidence type="ECO:0008006" key="4">
    <source>
        <dbReference type="Google" id="ProtNLM"/>
    </source>
</evidence>
<reference evidence="2 3" key="1">
    <citation type="submission" date="2017-03" db="EMBL/GenBank/DDBJ databases">
        <title>Genome sequencing of Shewanella japonica KCTC 22435.</title>
        <authorList>
            <person name="Kim K.M."/>
        </authorList>
    </citation>
    <scope>NUCLEOTIDE SEQUENCE [LARGE SCALE GENOMIC DNA]</scope>
    <source>
        <strain evidence="2 3">KCTC 22435</strain>
    </source>
</reference>
<evidence type="ECO:0000313" key="2">
    <source>
        <dbReference type="EMBL" id="ARD24153.1"/>
    </source>
</evidence>
<keyword evidence="1" id="KW-0472">Membrane</keyword>
<protein>
    <recommendedName>
        <fullName evidence="4">Transmembrane protein</fullName>
    </recommendedName>
</protein>
<dbReference type="RefSeq" id="WP_080917126.1">
    <property type="nucleotide sequence ID" value="NZ_CP020472.1"/>
</dbReference>
<keyword evidence="3" id="KW-1185">Reference proteome</keyword>
<gene>
    <name evidence="2" type="ORF">SJ2017_3924</name>
</gene>
<dbReference type="Proteomes" id="UP000191820">
    <property type="component" value="Chromosome"/>
</dbReference>
<proteinExistence type="predicted"/>
<feature type="transmembrane region" description="Helical" evidence="1">
    <location>
        <begin position="374"/>
        <end position="392"/>
    </location>
</feature>
<dbReference type="EMBL" id="CP020472">
    <property type="protein sequence ID" value="ARD24153.1"/>
    <property type="molecule type" value="Genomic_DNA"/>
</dbReference>
<keyword evidence="1" id="KW-0812">Transmembrane</keyword>
<feature type="transmembrane region" description="Helical" evidence="1">
    <location>
        <begin position="302"/>
        <end position="324"/>
    </location>
</feature>
<accession>A0ABM6JPZ7</accession>
<sequence length="451" mass="50338">MTDTSDLFNLLKELTPLDESTDTLLVFDGVTSSNSSGLKKSLTSLGFKFDNVRSIRGSKLFVQLTAPNWDKKCPIYLNWESLFKKVSDTLCIPDVFLVASDLSLADVDSSINTQRLEILCGTHRILSKLCDHCEPPEGVAKGSERLLFLIESEQEAPSRRYDFKPETTWDTLVGLTQLDESIRSISKLEETLAIDDKQADERKSVMRSSFGEFINKCESSSAIFNYMLHSLVEFQKKYDEHHEMFIQRFSVNKVLSEISKQDLEYTSKINDIVSSGQARALAIPASLAVIGAIMKIEAAVDAAAVAMGLFITTLMIVKSLNVHAKTFSHIKKRIKAEFQRYDSLAEQAEVRKQALKIQKELTLLVSEASENLIFVRRIVIFTLIAGLAYIAYSANESLNKPTETEAKAEGSMVNVHTSGDFKIIHFIHPPIISELNTSPPLPISNGIDNTK</sequence>
<keyword evidence="1" id="KW-1133">Transmembrane helix</keyword>
<name>A0ABM6JPZ7_9GAMM</name>
<evidence type="ECO:0000313" key="3">
    <source>
        <dbReference type="Proteomes" id="UP000191820"/>
    </source>
</evidence>